<evidence type="ECO:0000313" key="2">
    <source>
        <dbReference type="EMBL" id="JAD29821.1"/>
    </source>
</evidence>
<dbReference type="AlphaFoldDB" id="A0A0A8YTD2"/>
<dbReference type="EMBL" id="GBRH01268074">
    <property type="protein sequence ID" value="JAD29821.1"/>
    <property type="molecule type" value="Transcribed_RNA"/>
</dbReference>
<reference evidence="2" key="2">
    <citation type="journal article" date="2015" name="Data Brief">
        <title>Shoot transcriptome of the giant reed, Arundo donax.</title>
        <authorList>
            <person name="Barrero R.A."/>
            <person name="Guerrero F.D."/>
            <person name="Moolhuijzen P."/>
            <person name="Goolsby J.A."/>
            <person name="Tidwell J."/>
            <person name="Bellgard S.E."/>
            <person name="Bellgard M.I."/>
        </authorList>
    </citation>
    <scope>NUCLEOTIDE SEQUENCE</scope>
    <source>
        <tissue evidence="2">Shoot tissue taken approximately 20 cm above the soil surface</tissue>
    </source>
</reference>
<accession>A0A0A8YTD2</accession>
<proteinExistence type="predicted"/>
<sequence length="69" mass="7486">MISTSLASRHPPAPSRAAVHEKKQHTRNRNQDPSSFNSSRFTASLAGQLPFERAGARKKLSAAGCRGVR</sequence>
<reference evidence="2" key="1">
    <citation type="submission" date="2014-09" db="EMBL/GenBank/DDBJ databases">
        <authorList>
            <person name="Magalhaes I.L.F."/>
            <person name="Oliveira U."/>
            <person name="Santos F.R."/>
            <person name="Vidigal T.H.D.A."/>
            <person name="Brescovit A.D."/>
            <person name="Santos A.J."/>
        </authorList>
    </citation>
    <scope>NUCLEOTIDE SEQUENCE</scope>
    <source>
        <tissue evidence="2">Shoot tissue taken approximately 20 cm above the soil surface</tissue>
    </source>
</reference>
<name>A0A0A8YTD2_ARUDO</name>
<feature type="compositionally biased region" description="Polar residues" evidence="1">
    <location>
        <begin position="31"/>
        <end position="40"/>
    </location>
</feature>
<feature type="region of interest" description="Disordered" evidence="1">
    <location>
        <begin position="1"/>
        <end position="40"/>
    </location>
</feature>
<evidence type="ECO:0000256" key="1">
    <source>
        <dbReference type="SAM" id="MobiDB-lite"/>
    </source>
</evidence>
<organism evidence="2">
    <name type="scientific">Arundo donax</name>
    <name type="common">Giant reed</name>
    <name type="synonym">Donax arundinaceus</name>
    <dbReference type="NCBI Taxonomy" id="35708"/>
    <lineage>
        <taxon>Eukaryota</taxon>
        <taxon>Viridiplantae</taxon>
        <taxon>Streptophyta</taxon>
        <taxon>Embryophyta</taxon>
        <taxon>Tracheophyta</taxon>
        <taxon>Spermatophyta</taxon>
        <taxon>Magnoliopsida</taxon>
        <taxon>Liliopsida</taxon>
        <taxon>Poales</taxon>
        <taxon>Poaceae</taxon>
        <taxon>PACMAD clade</taxon>
        <taxon>Arundinoideae</taxon>
        <taxon>Arundineae</taxon>
        <taxon>Arundo</taxon>
    </lineage>
</organism>
<protein>
    <submittedName>
        <fullName evidence="2">Uncharacterized protein</fullName>
    </submittedName>
</protein>